<dbReference type="Proteomes" id="UP001290101">
    <property type="component" value="Unassembled WGS sequence"/>
</dbReference>
<dbReference type="PANTHER" id="PTHR33498">
    <property type="entry name" value="TRANSPOSASE FOR INSERTION SEQUENCE ELEMENT IS1557"/>
    <property type="match status" value="1"/>
</dbReference>
<dbReference type="PANTHER" id="PTHR33498:SF1">
    <property type="entry name" value="TRANSPOSASE FOR INSERTION SEQUENCE ELEMENT IS1557"/>
    <property type="match status" value="1"/>
</dbReference>
<gene>
    <name evidence="2" type="ORF">U2F25_15290</name>
</gene>
<evidence type="ECO:0000259" key="1">
    <source>
        <dbReference type="Pfam" id="PF01610"/>
    </source>
</evidence>
<reference evidence="2 3" key="1">
    <citation type="submission" date="2023-12" db="EMBL/GenBank/DDBJ databases">
        <title>Micromonospora sp. nov., isolated from Atacama Desert.</title>
        <authorList>
            <person name="Carro L."/>
            <person name="Golinska P."/>
            <person name="Klenk H.-P."/>
            <person name="Goodfellow M."/>
        </authorList>
    </citation>
    <scope>NUCLEOTIDE SEQUENCE [LARGE SCALE GENOMIC DNA]</scope>
    <source>
        <strain evidence="2 3">4G53</strain>
    </source>
</reference>
<feature type="domain" description="Transposase IS204/IS1001/IS1096/IS1165 DDE" evidence="1">
    <location>
        <begin position="3"/>
        <end position="90"/>
    </location>
</feature>
<evidence type="ECO:0000313" key="2">
    <source>
        <dbReference type="EMBL" id="MDZ5490813.1"/>
    </source>
</evidence>
<sequence length="91" mass="10208">MCQITHVSTDGAQWITDVIDERCPNAVRGADRYHVAAWATEALDQVRRDVWNTARGGNGRSSEVSKALKNARWALRKDPDDLTEAQQTQLD</sequence>
<protein>
    <submittedName>
        <fullName evidence="2">Transposase</fullName>
    </submittedName>
</protein>
<comment type="caution">
    <text evidence="2">The sequence shown here is derived from an EMBL/GenBank/DDBJ whole genome shotgun (WGS) entry which is preliminary data.</text>
</comment>
<dbReference type="InterPro" id="IPR002560">
    <property type="entry name" value="Transposase_DDE"/>
</dbReference>
<dbReference type="RefSeq" id="WP_322440945.1">
    <property type="nucleotide sequence ID" value="NZ_JAXOTQ010000017.1"/>
</dbReference>
<accession>A0ABU5JDY8</accession>
<keyword evidence="3" id="KW-1185">Reference proteome</keyword>
<dbReference type="InterPro" id="IPR047951">
    <property type="entry name" value="Transpos_ISL3"/>
</dbReference>
<dbReference type="EMBL" id="JAXOTQ010000017">
    <property type="protein sequence ID" value="MDZ5490813.1"/>
    <property type="molecule type" value="Genomic_DNA"/>
</dbReference>
<organism evidence="2 3">
    <name type="scientific">Micromonospora sicca</name>
    <dbReference type="NCBI Taxonomy" id="2202420"/>
    <lineage>
        <taxon>Bacteria</taxon>
        <taxon>Bacillati</taxon>
        <taxon>Actinomycetota</taxon>
        <taxon>Actinomycetes</taxon>
        <taxon>Micromonosporales</taxon>
        <taxon>Micromonosporaceae</taxon>
        <taxon>Micromonospora</taxon>
    </lineage>
</organism>
<evidence type="ECO:0000313" key="3">
    <source>
        <dbReference type="Proteomes" id="UP001290101"/>
    </source>
</evidence>
<proteinExistence type="predicted"/>
<name>A0ABU5JDY8_9ACTN</name>
<dbReference type="Pfam" id="PF01610">
    <property type="entry name" value="DDE_Tnp_ISL3"/>
    <property type="match status" value="1"/>
</dbReference>